<dbReference type="Proteomes" id="UP000807025">
    <property type="component" value="Unassembled WGS sequence"/>
</dbReference>
<comment type="caution">
    <text evidence="1">The sequence shown here is derived from an EMBL/GenBank/DDBJ whole genome shotgun (WGS) entry which is preliminary data.</text>
</comment>
<organism evidence="1 2">
    <name type="scientific">Pleurotus eryngii</name>
    <name type="common">Boletus of the steppes</name>
    <dbReference type="NCBI Taxonomy" id="5323"/>
    <lineage>
        <taxon>Eukaryota</taxon>
        <taxon>Fungi</taxon>
        <taxon>Dikarya</taxon>
        <taxon>Basidiomycota</taxon>
        <taxon>Agaricomycotina</taxon>
        <taxon>Agaricomycetes</taxon>
        <taxon>Agaricomycetidae</taxon>
        <taxon>Agaricales</taxon>
        <taxon>Pleurotineae</taxon>
        <taxon>Pleurotaceae</taxon>
        <taxon>Pleurotus</taxon>
    </lineage>
</organism>
<evidence type="ECO:0000313" key="1">
    <source>
        <dbReference type="EMBL" id="KAF9491821.1"/>
    </source>
</evidence>
<proteinExistence type="predicted"/>
<protein>
    <submittedName>
        <fullName evidence="1">Uncharacterized protein</fullName>
    </submittedName>
</protein>
<dbReference type="AlphaFoldDB" id="A0A9P5ZU47"/>
<keyword evidence="2" id="KW-1185">Reference proteome</keyword>
<gene>
    <name evidence="1" type="ORF">BDN71DRAFT_1433710</name>
</gene>
<reference evidence="1" key="1">
    <citation type="submission" date="2020-11" db="EMBL/GenBank/DDBJ databases">
        <authorList>
            <consortium name="DOE Joint Genome Institute"/>
            <person name="Ahrendt S."/>
            <person name="Riley R."/>
            <person name="Andreopoulos W."/>
            <person name="Labutti K."/>
            <person name="Pangilinan J."/>
            <person name="Ruiz-Duenas F.J."/>
            <person name="Barrasa J.M."/>
            <person name="Sanchez-Garcia M."/>
            <person name="Camarero S."/>
            <person name="Miyauchi S."/>
            <person name="Serrano A."/>
            <person name="Linde D."/>
            <person name="Babiker R."/>
            <person name="Drula E."/>
            <person name="Ayuso-Fernandez I."/>
            <person name="Pacheco R."/>
            <person name="Padilla G."/>
            <person name="Ferreira P."/>
            <person name="Barriuso J."/>
            <person name="Kellner H."/>
            <person name="Castanera R."/>
            <person name="Alfaro M."/>
            <person name="Ramirez L."/>
            <person name="Pisabarro A.G."/>
            <person name="Kuo A."/>
            <person name="Tritt A."/>
            <person name="Lipzen A."/>
            <person name="He G."/>
            <person name="Yan M."/>
            <person name="Ng V."/>
            <person name="Cullen D."/>
            <person name="Martin F."/>
            <person name="Rosso M.-N."/>
            <person name="Henrissat B."/>
            <person name="Hibbett D."/>
            <person name="Martinez A.T."/>
            <person name="Grigoriev I.V."/>
        </authorList>
    </citation>
    <scope>NUCLEOTIDE SEQUENCE</scope>
    <source>
        <strain evidence="1">ATCC 90797</strain>
    </source>
</reference>
<accession>A0A9P5ZU47</accession>
<dbReference type="EMBL" id="MU154612">
    <property type="protein sequence ID" value="KAF9491821.1"/>
    <property type="molecule type" value="Genomic_DNA"/>
</dbReference>
<evidence type="ECO:0000313" key="2">
    <source>
        <dbReference type="Proteomes" id="UP000807025"/>
    </source>
</evidence>
<name>A0A9P5ZU47_PLEER</name>
<sequence>MAFNGHMRPESAPCLTFGRTVMRALGWCSQAIRVRVADGWGEGHRAWRWEREWDVEWWNNECEWWDGEWNRIGWEMRSEVTLADPADRILHSVGSTYFLDSECCCKVLRKAQSWPRVHKEIMAESPSFQAARSTISQSLNRRHETRFEQNKQMQQVFSQISPIRPHKIYICNAGSIFSRPQLNECNDKASVQMRMTGFR</sequence>